<evidence type="ECO:0000313" key="2">
    <source>
        <dbReference type="Proteomes" id="UP001610063"/>
    </source>
</evidence>
<accession>A0ABW7NAS1</accession>
<evidence type="ECO:0000313" key="1">
    <source>
        <dbReference type="EMBL" id="MFH6984456.1"/>
    </source>
</evidence>
<dbReference type="Proteomes" id="UP001610063">
    <property type="component" value="Unassembled WGS sequence"/>
</dbReference>
<dbReference type="Pfam" id="PF26622">
    <property type="entry name" value="DUF8199"/>
    <property type="match status" value="1"/>
</dbReference>
<organism evidence="1 2">
    <name type="scientific">Marinoscillum luteum</name>
    <dbReference type="NCBI Taxonomy" id="861051"/>
    <lineage>
        <taxon>Bacteria</taxon>
        <taxon>Pseudomonadati</taxon>
        <taxon>Bacteroidota</taxon>
        <taxon>Cytophagia</taxon>
        <taxon>Cytophagales</taxon>
        <taxon>Reichenbachiellaceae</taxon>
        <taxon>Marinoscillum</taxon>
    </lineage>
</organism>
<keyword evidence="2" id="KW-1185">Reference proteome</keyword>
<dbReference type="EMBL" id="JBIPKE010000017">
    <property type="protein sequence ID" value="MFH6984456.1"/>
    <property type="molecule type" value="Genomic_DNA"/>
</dbReference>
<name>A0ABW7NAS1_9BACT</name>
<evidence type="ECO:0008006" key="3">
    <source>
        <dbReference type="Google" id="ProtNLM"/>
    </source>
</evidence>
<protein>
    <recommendedName>
        <fullName evidence="3">Copper chaperone PCu(A)C</fullName>
    </recommendedName>
</protein>
<gene>
    <name evidence="1" type="ORF">ACHKAR_13465</name>
</gene>
<dbReference type="RefSeq" id="WP_395417800.1">
    <property type="nucleotide sequence ID" value="NZ_JBIPKE010000017.1"/>
</dbReference>
<comment type="caution">
    <text evidence="1">The sequence shown here is derived from an EMBL/GenBank/DDBJ whole genome shotgun (WGS) entry which is preliminary data.</text>
</comment>
<dbReference type="NCBIfam" id="NF047658">
    <property type="entry name" value="HYC_CC_PP"/>
    <property type="match status" value="1"/>
</dbReference>
<sequence>MKKLISISLTLILLLSNVGFTYGTHFCMGMAVKSEVMLGHEHLDCGMGMMDMDTHSEGMHFSESECCDNQYVTAETDNQFKPDVSVTAGDLMTTAAFAFILYHVVVVPAAGQTFILDTSPSLPDQEIFLLNQVFRI</sequence>
<proteinExistence type="predicted"/>
<reference evidence="1 2" key="1">
    <citation type="journal article" date="2013" name="Int. J. Syst. Evol. Microbiol.">
        <title>Marinoscillum luteum sp. nov., isolated from marine sediment.</title>
        <authorList>
            <person name="Cha I.T."/>
            <person name="Park S.J."/>
            <person name="Kim S.J."/>
            <person name="Kim J.G."/>
            <person name="Jung M.Y."/>
            <person name="Shin K.S."/>
            <person name="Kwon K.K."/>
            <person name="Yang S.H."/>
            <person name="Seo Y.S."/>
            <person name="Rhee S.K."/>
        </authorList>
    </citation>
    <scope>NUCLEOTIDE SEQUENCE [LARGE SCALE GENOMIC DNA]</scope>
    <source>
        <strain evidence="1 2">KCTC 23939</strain>
    </source>
</reference>
<dbReference type="InterPro" id="IPR058512">
    <property type="entry name" value="DUF8199"/>
</dbReference>
<dbReference type="InterPro" id="IPR058060">
    <property type="entry name" value="HYC_CC_PP"/>
</dbReference>